<feature type="compositionally biased region" description="Acidic residues" evidence="1">
    <location>
        <begin position="447"/>
        <end position="456"/>
    </location>
</feature>
<feature type="compositionally biased region" description="Low complexity" evidence="1">
    <location>
        <begin position="336"/>
        <end position="361"/>
    </location>
</feature>
<sequence>MATAFSWTDRFSAFSSCLPCLRSSPSALSLSSPSQDQLHRLLADPESSSSLDPETLSLHSNPGNINSRHRRQPKQRGVTLFGFHLFGRRPPAIQLPTDDIHDPLYTNRRITAPGAITPTTTTHSATTFDSDAAPLDLDTIDSISSRTIAAVHAAEEDDKLQKEERRRKRRERKEMKKMAKALAVSASEVGEFEGFQGSGDGYPGIPSPFRPSNHSEARSSSSHQSQERRKPVPSPTSLIPHLAMDEDDDDEGADLDGMVYARRTVPTPSEATKSLNRSSDSRSRTSTSLSDRSPYRYPQPPRDAKPMKSSSTSSSHKSKRTKSNSISSNAHKRGPSKSTATRSSTTTRSDSPPISSPTSPSYLAHPHPGSTSELVKVISPNTIEQGQGFFDIEDDVNGGFDDINKRHGADSTKEGGGFPSTGFSLNRIPGNGKSRDGVFLSQTRTEEVEDEFDGTF</sequence>
<dbReference type="EMBL" id="JABXXO010000013">
    <property type="protein sequence ID" value="KAF7761345.1"/>
    <property type="molecule type" value="Genomic_DNA"/>
</dbReference>
<dbReference type="AlphaFoldDB" id="A0A8H7C3G2"/>
<reference evidence="2 3" key="1">
    <citation type="journal article" name="Sci. Rep.">
        <title>Telomere-to-telomere assembled and centromere annotated genomes of the two main subspecies of the button mushroom Agaricus bisporus reveal especially polymorphic chromosome ends.</title>
        <authorList>
            <person name="Sonnenberg A.S.M."/>
            <person name="Sedaghat-Telgerd N."/>
            <person name="Lavrijssen B."/>
            <person name="Ohm R.A."/>
            <person name="Hendrickx P.M."/>
            <person name="Scholtmeijer K."/>
            <person name="Baars J.J.P."/>
            <person name="van Peer A."/>
        </authorList>
    </citation>
    <scope>NUCLEOTIDE SEQUENCE [LARGE SCALE GENOMIC DNA]</scope>
    <source>
        <strain evidence="2 3">H119_p4</strain>
    </source>
</reference>
<feature type="compositionally biased region" description="Basic and acidic residues" evidence="1">
    <location>
        <begin position="402"/>
        <end position="413"/>
    </location>
</feature>
<feature type="region of interest" description="Disordered" evidence="1">
    <location>
        <begin position="43"/>
        <end position="74"/>
    </location>
</feature>
<evidence type="ECO:0000256" key="1">
    <source>
        <dbReference type="SAM" id="MobiDB-lite"/>
    </source>
</evidence>
<feature type="region of interest" description="Disordered" evidence="1">
    <location>
        <begin position="401"/>
        <end position="456"/>
    </location>
</feature>
<protein>
    <submittedName>
        <fullName evidence="2">Uncharacterized protein</fullName>
    </submittedName>
</protein>
<accession>A0A8H7C3G2</accession>
<gene>
    <name evidence="2" type="ORF">Agabi119p4_9337</name>
</gene>
<comment type="caution">
    <text evidence="2">The sequence shown here is derived from an EMBL/GenBank/DDBJ whole genome shotgun (WGS) entry which is preliminary data.</text>
</comment>
<feature type="region of interest" description="Disordered" evidence="1">
    <location>
        <begin position="195"/>
        <end position="373"/>
    </location>
</feature>
<dbReference type="Proteomes" id="UP000629468">
    <property type="component" value="Unassembled WGS sequence"/>
</dbReference>
<organism evidence="2 3">
    <name type="scientific">Agaricus bisporus var. burnettii</name>
    <dbReference type="NCBI Taxonomy" id="192524"/>
    <lineage>
        <taxon>Eukaryota</taxon>
        <taxon>Fungi</taxon>
        <taxon>Dikarya</taxon>
        <taxon>Basidiomycota</taxon>
        <taxon>Agaricomycotina</taxon>
        <taxon>Agaricomycetes</taxon>
        <taxon>Agaricomycetidae</taxon>
        <taxon>Agaricales</taxon>
        <taxon>Agaricineae</taxon>
        <taxon>Agaricaceae</taxon>
        <taxon>Agaricus</taxon>
    </lineage>
</organism>
<feature type="compositionally biased region" description="Polar residues" evidence="1">
    <location>
        <begin position="46"/>
        <end position="66"/>
    </location>
</feature>
<proteinExistence type="predicted"/>
<feature type="compositionally biased region" description="Low complexity" evidence="1">
    <location>
        <begin position="274"/>
        <end position="292"/>
    </location>
</feature>
<feature type="compositionally biased region" description="Low complexity" evidence="1">
    <location>
        <begin position="212"/>
        <end position="224"/>
    </location>
</feature>
<feature type="region of interest" description="Disordered" evidence="1">
    <location>
        <begin position="153"/>
        <end position="176"/>
    </location>
</feature>
<evidence type="ECO:0000313" key="2">
    <source>
        <dbReference type="EMBL" id="KAF7761345.1"/>
    </source>
</evidence>
<feature type="compositionally biased region" description="Acidic residues" evidence="1">
    <location>
        <begin position="245"/>
        <end position="254"/>
    </location>
</feature>
<evidence type="ECO:0000313" key="3">
    <source>
        <dbReference type="Proteomes" id="UP000629468"/>
    </source>
</evidence>
<name>A0A8H7C3G2_AGABI</name>